<keyword evidence="1" id="KW-0378">Hydrolase</keyword>
<keyword evidence="4" id="KW-1185">Reference proteome</keyword>
<dbReference type="PANTHER" id="PTHR48081">
    <property type="entry name" value="AB HYDROLASE SUPERFAMILY PROTEIN C4A8.06C"/>
    <property type="match status" value="1"/>
</dbReference>
<comment type="caution">
    <text evidence="3">The sequence shown here is derived from an EMBL/GenBank/DDBJ whole genome shotgun (WGS) entry which is preliminary data.</text>
</comment>
<dbReference type="EMBL" id="JACGWT010000001">
    <property type="protein sequence ID" value="MBA8792450.1"/>
    <property type="molecule type" value="Genomic_DNA"/>
</dbReference>
<gene>
    <name evidence="3" type="ORF">FHX74_000044</name>
</gene>
<dbReference type="Proteomes" id="UP000523079">
    <property type="component" value="Unassembled WGS sequence"/>
</dbReference>
<dbReference type="PANTHER" id="PTHR48081:SF33">
    <property type="entry name" value="KYNURENINE FORMAMIDASE"/>
    <property type="match status" value="1"/>
</dbReference>
<evidence type="ECO:0000313" key="4">
    <source>
        <dbReference type="Proteomes" id="UP000523079"/>
    </source>
</evidence>
<dbReference type="Gene3D" id="3.40.50.1820">
    <property type="entry name" value="alpha/beta hydrolase"/>
    <property type="match status" value="1"/>
</dbReference>
<evidence type="ECO:0000259" key="2">
    <source>
        <dbReference type="Pfam" id="PF20434"/>
    </source>
</evidence>
<organism evidence="3 4">
    <name type="scientific">Microlunatus kandeliicorticis</name>
    <dbReference type="NCBI Taxonomy" id="1759536"/>
    <lineage>
        <taxon>Bacteria</taxon>
        <taxon>Bacillati</taxon>
        <taxon>Actinomycetota</taxon>
        <taxon>Actinomycetes</taxon>
        <taxon>Propionibacteriales</taxon>
        <taxon>Propionibacteriaceae</taxon>
        <taxon>Microlunatus</taxon>
    </lineage>
</organism>
<sequence length="288" mass="30530">MDLRRPLDLLLGRGRTRLTYGDHPSQHADLWLPRHGGGAGGPDDNGRWPVVVVIHGGFWRTRYGRTLGTPLARDLVGRGVAALNIEYRRVGDDPKAGGGGWPRTCEDVAAAVDLLAGDRVRELTGDRLDLDRVVALGHSAGGHLAGWLAARPHFPAGLPGAEPRVRLSGFVSQAGVLDLEHAAAQDLGAGATQAMIGGEPAAFPDAYRAASPIRWPITTPFACVHGTADDVVPIDQSERYLEASVGSDGEPLGSLIRLEGVGHQELIVPFHRAWHASRAATLELLGLG</sequence>
<dbReference type="SUPFAM" id="SSF53474">
    <property type="entry name" value="alpha/beta-Hydrolases"/>
    <property type="match status" value="1"/>
</dbReference>
<reference evidence="3 4" key="1">
    <citation type="submission" date="2020-07" db="EMBL/GenBank/DDBJ databases">
        <title>Sequencing the genomes of 1000 actinobacteria strains.</title>
        <authorList>
            <person name="Klenk H.-P."/>
        </authorList>
    </citation>
    <scope>NUCLEOTIDE SEQUENCE [LARGE SCALE GENOMIC DNA]</scope>
    <source>
        <strain evidence="3 4">DSM 100723</strain>
    </source>
</reference>
<dbReference type="RefSeq" id="WP_182558105.1">
    <property type="nucleotide sequence ID" value="NZ_JACGWT010000001.1"/>
</dbReference>
<dbReference type="Pfam" id="PF20434">
    <property type="entry name" value="BD-FAE"/>
    <property type="match status" value="1"/>
</dbReference>
<dbReference type="AlphaFoldDB" id="A0A7W3P435"/>
<evidence type="ECO:0000313" key="3">
    <source>
        <dbReference type="EMBL" id="MBA8792450.1"/>
    </source>
</evidence>
<dbReference type="InterPro" id="IPR049492">
    <property type="entry name" value="BD-FAE-like_dom"/>
</dbReference>
<dbReference type="InterPro" id="IPR050300">
    <property type="entry name" value="GDXG_lipolytic_enzyme"/>
</dbReference>
<evidence type="ECO:0000256" key="1">
    <source>
        <dbReference type="ARBA" id="ARBA00022801"/>
    </source>
</evidence>
<name>A0A7W3P435_9ACTN</name>
<accession>A0A7W3P435</accession>
<protein>
    <submittedName>
        <fullName evidence="3">Acetyl esterase/lipase</fullName>
    </submittedName>
</protein>
<feature type="domain" description="BD-FAE-like" evidence="2">
    <location>
        <begin position="45"/>
        <end position="239"/>
    </location>
</feature>
<dbReference type="InterPro" id="IPR029058">
    <property type="entry name" value="AB_hydrolase_fold"/>
</dbReference>
<dbReference type="GO" id="GO:0016787">
    <property type="term" value="F:hydrolase activity"/>
    <property type="evidence" value="ECO:0007669"/>
    <property type="project" value="UniProtKB-KW"/>
</dbReference>
<proteinExistence type="predicted"/>